<keyword evidence="3" id="KW-1185">Reference proteome</keyword>
<feature type="compositionally biased region" description="Basic and acidic residues" evidence="1">
    <location>
        <begin position="7"/>
        <end position="19"/>
    </location>
</feature>
<name>A0ABY4P184_9PSEU</name>
<evidence type="ECO:0000313" key="3">
    <source>
        <dbReference type="Proteomes" id="UP000830158"/>
    </source>
</evidence>
<evidence type="ECO:0008006" key="4">
    <source>
        <dbReference type="Google" id="ProtNLM"/>
    </source>
</evidence>
<sequence>MVTSEDEITRRLQETDSARSARRAHAATTVGELARRHAELAGQLAELERELGDTLTSAGDVIDVDELSQVTDIPVTDLARWRDHAAKPRRGGKRKPPTRKQKPTNGKEFRHDGTVAAPIVPSGAPDSTAVAAGAAST</sequence>
<organism evidence="2 3">
    <name type="scientific">Amycolatopsis thermalba</name>
    <dbReference type="NCBI Taxonomy" id="944492"/>
    <lineage>
        <taxon>Bacteria</taxon>
        <taxon>Bacillati</taxon>
        <taxon>Actinomycetota</taxon>
        <taxon>Actinomycetes</taxon>
        <taxon>Pseudonocardiales</taxon>
        <taxon>Pseudonocardiaceae</taxon>
        <taxon>Amycolatopsis</taxon>
    </lineage>
</organism>
<proteinExistence type="predicted"/>
<feature type="region of interest" description="Disordered" evidence="1">
    <location>
        <begin position="1"/>
        <end position="30"/>
    </location>
</feature>
<reference evidence="2" key="1">
    <citation type="submission" date="2022-01" db="EMBL/GenBank/DDBJ databases">
        <title>PSI-footprinting approach for the identification of protein synthesis inhibitor producers.</title>
        <authorList>
            <person name="Handel F."/>
            <person name="Kulik A."/>
            <person name="Wex K.W."/>
            <person name="Berscheid A."/>
            <person name="Saur J.S."/>
            <person name="Winkler A."/>
            <person name="Wibberg D."/>
            <person name="Kalinowski J."/>
            <person name="Broetz-Oesterhelt H."/>
            <person name="Mast Y."/>
        </authorList>
    </citation>
    <scope>NUCLEOTIDE SEQUENCE</scope>
    <source>
        <strain evidence="2">KNN 49.3e</strain>
    </source>
</reference>
<evidence type="ECO:0000313" key="2">
    <source>
        <dbReference type="EMBL" id="UQS26043.1"/>
    </source>
</evidence>
<gene>
    <name evidence="2" type="ORF">L1857_26135</name>
</gene>
<protein>
    <recommendedName>
        <fullName evidence="4">Transposase</fullName>
    </recommendedName>
</protein>
<feature type="region of interest" description="Disordered" evidence="1">
    <location>
        <begin position="79"/>
        <end position="137"/>
    </location>
</feature>
<dbReference type="EMBL" id="CP091196">
    <property type="protein sequence ID" value="UQS26043.1"/>
    <property type="molecule type" value="Genomic_DNA"/>
</dbReference>
<dbReference type="RefSeq" id="WP_116111126.1">
    <property type="nucleotide sequence ID" value="NZ_CP091196.1"/>
</dbReference>
<feature type="compositionally biased region" description="Basic residues" evidence="1">
    <location>
        <begin position="87"/>
        <end position="102"/>
    </location>
</feature>
<dbReference type="Proteomes" id="UP000830158">
    <property type="component" value="Chromosome"/>
</dbReference>
<accession>A0ABY4P184</accession>
<evidence type="ECO:0000256" key="1">
    <source>
        <dbReference type="SAM" id="MobiDB-lite"/>
    </source>
</evidence>